<dbReference type="Gene3D" id="3.30.70.100">
    <property type="match status" value="1"/>
</dbReference>
<comment type="caution">
    <text evidence="2">The sequence shown here is derived from an EMBL/GenBank/DDBJ whole genome shotgun (WGS) entry which is preliminary data.</text>
</comment>
<dbReference type="PROSITE" id="PS51502">
    <property type="entry name" value="S_R_A_B_BARREL"/>
    <property type="match status" value="1"/>
</dbReference>
<dbReference type="Pfam" id="PF07876">
    <property type="entry name" value="Dabb"/>
    <property type="match status" value="1"/>
</dbReference>
<dbReference type="AlphaFoldDB" id="A0A0M9VH91"/>
<evidence type="ECO:0000259" key="1">
    <source>
        <dbReference type="PROSITE" id="PS51502"/>
    </source>
</evidence>
<reference evidence="2 3" key="1">
    <citation type="submission" date="2015-08" db="EMBL/GenBank/DDBJ databases">
        <title>Whole genome sequence of Flavobacterium akiainvivens IK-1T, from decaying Wikstroemia oahuensis, an endemic Hawaiian shrub.</title>
        <authorList>
            <person name="Wan X."/>
            <person name="Hou S."/>
            <person name="Saito J."/>
            <person name="Donachie S."/>
        </authorList>
    </citation>
    <scope>NUCLEOTIDE SEQUENCE [LARGE SCALE GENOMIC DNA]</scope>
    <source>
        <strain evidence="2 3">IK-1</strain>
    </source>
</reference>
<gene>
    <name evidence="2" type="ORF">AM493_04195</name>
</gene>
<keyword evidence="3" id="KW-1185">Reference proteome</keyword>
<dbReference type="EMBL" id="LIYD01000005">
    <property type="protein sequence ID" value="KOS05319.1"/>
    <property type="molecule type" value="Genomic_DNA"/>
</dbReference>
<organism evidence="2 3">
    <name type="scientific">Flavobacterium akiainvivens</name>
    <dbReference type="NCBI Taxonomy" id="1202724"/>
    <lineage>
        <taxon>Bacteria</taxon>
        <taxon>Pseudomonadati</taxon>
        <taxon>Bacteroidota</taxon>
        <taxon>Flavobacteriia</taxon>
        <taxon>Flavobacteriales</taxon>
        <taxon>Flavobacteriaceae</taxon>
        <taxon>Flavobacterium</taxon>
    </lineage>
</organism>
<evidence type="ECO:0000313" key="2">
    <source>
        <dbReference type="EMBL" id="KOS05319.1"/>
    </source>
</evidence>
<dbReference type="InterPro" id="IPR011008">
    <property type="entry name" value="Dimeric_a/b-barrel"/>
</dbReference>
<dbReference type="STRING" id="1202724.AM493_04195"/>
<name>A0A0M9VH91_9FLAO</name>
<evidence type="ECO:0000313" key="3">
    <source>
        <dbReference type="Proteomes" id="UP000037755"/>
    </source>
</evidence>
<accession>A0A0M9VH91</accession>
<proteinExistence type="predicted"/>
<sequence length="76" mass="9127">MMGLMLLRIPYILPHKAGLTIQGELKDTPEYDVMHYMTFRREEDIQLYYDHPTHMDFFGKFGETWEKFLVVNSKLV</sequence>
<dbReference type="InterPro" id="IPR013097">
    <property type="entry name" value="Dabb"/>
</dbReference>
<dbReference type="PATRIC" id="fig|1202724.3.peg.867"/>
<dbReference type="Proteomes" id="UP000037755">
    <property type="component" value="Unassembled WGS sequence"/>
</dbReference>
<protein>
    <recommendedName>
        <fullName evidence="1">Stress-response A/B barrel domain-containing protein</fullName>
    </recommendedName>
</protein>
<dbReference type="SUPFAM" id="SSF54909">
    <property type="entry name" value="Dimeric alpha+beta barrel"/>
    <property type="match status" value="1"/>
</dbReference>
<feature type="domain" description="Stress-response A/B barrel" evidence="1">
    <location>
        <begin position="1"/>
        <end position="73"/>
    </location>
</feature>